<feature type="compositionally biased region" description="Basic residues" evidence="1">
    <location>
        <begin position="1"/>
        <end position="13"/>
    </location>
</feature>
<sequence length="60" mass="6968">MTQRKQAQRKRAWSKSSEPQDDGDNGLPLPEMATEESTQARSGRIRKKPKQPERFEIDKL</sequence>
<gene>
    <name evidence="2" type="ORF">BDV29DRAFT_186794</name>
</gene>
<dbReference type="AlphaFoldDB" id="A0A5N5WGB2"/>
<feature type="region of interest" description="Disordered" evidence="1">
    <location>
        <begin position="1"/>
        <end position="60"/>
    </location>
</feature>
<reference evidence="2 3" key="1">
    <citation type="submission" date="2019-04" db="EMBL/GenBank/DDBJ databases">
        <title>Friends and foes A comparative genomics study of 23 Aspergillus species from section Flavi.</title>
        <authorList>
            <consortium name="DOE Joint Genome Institute"/>
            <person name="Kjaerbolling I."/>
            <person name="Vesth T."/>
            <person name="Frisvad J.C."/>
            <person name="Nybo J.L."/>
            <person name="Theobald S."/>
            <person name="Kildgaard S."/>
            <person name="Isbrandt T."/>
            <person name="Kuo A."/>
            <person name="Sato A."/>
            <person name="Lyhne E.K."/>
            <person name="Kogle M.E."/>
            <person name="Wiebenga A."/>
            <person name="Kun R.S."/>
            <person name="Lubbers R.J."/>
            <person name="Makela M.R."/>
            <person name="Barry K."/>
            <person name="Chovatia M."/>
            <person name="Clum A."/>
            <person name="Daum C."/>
            <person name="Haridas S."/>
            <person name="He G."/>
            <person name="LaButti K."/>
            <person name="Lipzen A."/>
            <person name="Mondo S."/>
            <person name="Riley R."/>
            <person name="Salamov A."/>
            <person name="Simmons B.A."/>
            <person name="Magnuson J.K."/>
            <person name="Henrissat B."/>
            <person name="Mortensen U.H."/>
            <person name="Larsen T.O."/>
            <person name="Devries R.P."/>
            <person name="Grigoriev I.V."/>
            <person name="Machida M."/>
            <person name="Baker S.E."/>
            <person name="Andersen M.R."/>
        </authorList>
    </citation>
    <scope>NUCLEOTIDE SEQUENCE [LARGE SCALE GENOMIC DNA]</scope>
    <source>
        <strain evidence="2 3">CBS 151.66</strain>
    </source>
</reference>
<feature type="compositionally biased region" description="Basic and acidic residues" evidence="1">
    <location>
        <begin position="50"/>
        <end position="60"/>
    </location>
</feature>
<accession>A0A5N5WGB2</accession>
<evidence type="ECO:0000313" key="2">
    <source>
        <dbReference type="EMBL" id="KAB8067089.1"/>
    </source>
</evidence>
<protein>
    <submittedName>
        <fullName evidence="2">Uncharacterized protein</fullName>
    </submittedName>
</protein>
<evidence type="ECO:0000256" key="1">
    <source>
        <dbReference type="SAM" id="MobiDB-lite"/>
    </source>
</evidence>
<dbReference type="EMBL" id="ML732581">
    <property type="protein sequence ID" value="KAB8067089.1"/>
    <property type="molecule type" value="Genomic_DNA"/>
</dbReference>
<dbReference type="OrthoDB" id="4507940at2759"/>
<proteinExistence type="predicted"/>
<organism evidence="2 3">
    <name type="scientific">Aspergillus leporis</name>
    <dbReference type="NCBI Taxonomy" id="41062"/>
    <lineage>
        <taxon>Eukaryota</taxon>
        <taxon>Fungi</taxon>
        <taxon>Dikarya</taxon>
        <taxon>Ascomycota</taxon>
        <taxon>Pezizomycotina</taxon>
        <taxon>Eurotiomycetes</taxon>
        <taxon>Eurotiomycetidae</taxon>
        <taxon>Eurotiales</taxon>
        <taxon>Aspergillaceae</taxon>
        <taxon>Aspergillus</taxon>
        <taxon>Aspergillus subgen. Circumdati</taxon>
    </lineage>
</organism>
<evidence type="ECO:0000313" key="3">
    <source>
        <dbReference type="Proteomes" id="UP000326565"/>
    </source>
</evidence>
<name>A0A5N5WGB2_9EURO</name>
<dbReference type="Proteomes" id="UP000326565">
    <property type="component" value="Unassembled WGS sequence"/>
</dbReference>
<keyword evidence="3" id="KW-1185">Reference proteome</keyword>